<gene>
    <name evidence="1" type="ORF">DW68_009320</name>
</gene>
<evidence type="ECO:0000313" key="1">
    <source>
        <dbReference type="EMBL" id="ALN18822.1"/>
    </source>
</evidence>
<sequence length="76" mass="8266">MAGLTLRVAIVNALFLIQALKWFFSSYPRTSVLVDAQIDGGAKEKGPRLFDGMHGLALKEAQETFLSQVRGSLAIT</sequence>
<proteinExistence type="predicted"/>
<accession>A0ABM5VVD8</accession>
<evidence type="ECO:0000313" key="2">
    <source>
        <dbReference type="Proteomes" id="UP000028530"/>
    </source>
</evidence>
<name>A0ABM5VVD8_ECTME</name>
<reference evidence="1 2" key="1">
    <citation type="submission" date="2015-11" db="EMBL/GenBank/DDBJ databases">
        <authorList>
            <person name="Chong T.M."/>
            <person name="Chan K.G."/>
            <person name="Dessaux Y."/>
        </authorList>
    </citation>
    <scope>NUCLEOTIDE SEQUENCE [LARGE SCALE GENOMIC DNA]</scope>
    <source>
        <strain evidence="1 2">S5.2</strain>
    </source>
</reference>
<dbReference type="Proteomes" id="UP000028530">
    <property type="component" value="Chromosome"/>
</dbReference>
<dbReference type="EMBL" id="CP013124">
    <property type="protein sequence ID" value="ALN18822.1"/>
    <property type="molecule type" value="Genomic_DNA"/>
</dbReference>
<protein>
    <submittedName>
        <fullName evidence="1">Uncharacterized protein</fullName>
    </submittedName>
</protein>
<organism evidence="1 2">
    <name type="scientific">Ectopseudomonas mendocina S5.2</name>
    <dbReference type="NCBI Taxonomy" id="1225174"/>
    <lineage>
        <taxon>Bacteria</taxon>
        <taxon>Pseudomonadati</taxon>
        <taxon>Pseudomonadota</taxon>
        <taxon>Gammaproteobacteria</taxon>
        <taxon>Pseudomonadales</taxon>
        <taxon>Pseudomonadaceae</taxon>
        <taxon>Ectopseudomonas</taxon>
    </lineage>
</organism>
<keyword evidence="2" id="KW-1185">Reference proteome</keyword>